<dbReference type="InterPro" id="IPR024171">
    <property type="entry name" value="SRK-like_kinase"/>
</dbReference>
<dbReference type="InterPro" id="IPR003609">
    <property type="entry name" value="Pan_app"/>
</dbReference>
<reference evidence="18 19" key="1">
    <citation type="journal article" date="2022" name="Nat. Plants">
        <title>Genomes of leafy and leafless Platanthera orchids illuminate the evolution of mycoheterotrophy.</title>
        <authorList>
            <person name="Li M.H."/>
            <person name="Liu K.W."/>
            <person name="Li Z."/>
            <person name="Lu H.C."/>
            <person name="Ye Q.L."/>
            <person name="Zhang D."/>
            <person name="Wang J.Y."/>
            <person name="Li Y.F."/>
            <person name="Zhong Z.M."/>
            <person name="Liu X."/>
            <person name="Yu X."/>
            <person name="Liu D.K."/>
            <person name="Tu X.D."/>
            <person name="Liu B."/>
            <person name="Hao Y."/>
            <person name="Liao X.Y."/>
            <person name="Jiang Y.T."/>
            <person name="Sun W.H."/>
            <person name="Chen J."/>
            <person name="Chen Y.Q."/>
            <person name="Ai Y."/>
            <person name="Zhai J.W."/>
            <person name="Wu S.S."/>
            <person name="Zhou Z."/>
            <person name="Hsiao Y.Y."/>
            <person name="Wu W.L."/>
            <person name="Chen Y.Y."/>
            <person name="Lin Y.F."/>
            <person name="Hsu J.L."/>
            <person name="Li C.Y."/>
            <person name="Wang Z.W."/>
            <person name="Zhao X."/>
            <person name="Zhong W.Y."/>
            <person name="Ma X.K."/>
            <person name="Ma L."/>
            <person name="Huang J."/>
            <person name="Chen G.Z."/>
            <person name="Huang M.Z."/>
            <person name="Huang L."/>
            <person name="Peng D.H."/>
            <person name="Luo Y.B."/>
            <person name="Zou S.Q."/>
            <person name="Chen S.P."/>
            <person name="Lan S."/>
            <person name="Tsai W.C."/>
            <person name="Van de Peer Y."/>
            <person name="Liu Z.J."/>
        </authorList>
    </citation>
    <scope>NUCLEOTIDE SEQUENCE [LARGE SCALE GENOMIC DNA]</scope>
    <source>
        <strain evidence="18">Lor287</strain>
    </source>
</reference>
<dbReference type="InterPro" id="IPR036426">
    <property type="entry name" value="Bulb-type_lectin_dom_sf"/>
</dbReference>
<comment type="caution">
    <text evidence="18">The sequence shown here is derived from an EMBL/GenBank/DDBJ whole genome shotgun (WGS) entry which is preliminary data.</text>
</comment>
<evidence type="ECO:0000259" key="15">
    <source>
        <dbReference type="PROSITE" id="PS50011"/>
    </source>
</evidence>
<evidence type="ECO:0000313" key="18">
    <source>
        <dbReference type="EMBL" id="KAK8949283.1"/>
    </source>
</evidence>
<gene>
    <name evidence="18" type="primary">SD31</name>
    <name evidence="18" type="ORF">KSP39_PZI005133</name>
</gene>
<evidence type="ECO:0000256" key="12">
    <source>
        <dbReference type="ARBA" id="ARBA00023180"/>
    </source>
</evidence>
<feature type="transmembrane region" description="Helical" evidence="14">
    <location>
        <begin position="482"/>
        <end position="510"/>
    </location>
</feature>
<feature type="domain" description="Bulb-type lectin" evidence="16">
    <location>
        <begin position="67"/>
        <end position="192"/>
    </location>
</feature>
<sequence>MKSTAISFKMHGASTGRHISSSTVKSRRGKFPKNYCFGSPTAGFMAMLLLLGFVHGGLSEEQPLVSAPLGFRIFGYDRGTAWISQNGDFAFGFFGDYADDGAGFAVGIWHNLPNIEQKVPVWVVGGGVRVSQNSTLQLSMDGSLVLMDASLHGLPVWSSNTAYLGVESATLMNNGNLVLMGSEGRVVWESFNSPTDTLLPGQPLSFPQSLQPSSPDSIASYYSFEINKRSGDITLVWEDNVTYWSSQLNHPADVGEVRLEEDGLLGLFDARGGLVWFSYSEDHRDPFVVFRRLRIDADGNLRIYSFDNVSSSWKVGWQAVQSQCHVFGSCGLYRVCGYNSTGPSCECLFQDSASDDCEKIADLGNCNTGFSMLILKQTFLYSLYPPHDVDVILSIDACRSYCLNDSSCFAVTAKNDGSGVCTIKGTNFISGYRHSSVPATSFLKVCLLPEAVSAQATNLHANTLPLEGRQHAAQMVGHKRSLMAGIVVLLLITASVFLTVEIIIVLFVLYRRRHTNVERSSPFGKDFGMNPHYSAIVRLSLEEVKELTKNFGNKLGSSIYRGVLPNKVLVAVKIFGDIPVSEREFFSLVSTLGSTHHRNLVSLKGFCNEPAHKVLVYEYISNGSLNQWLLDRKHCKGKDGLHLGLSIAIGIARALSYLHLECKQCIPHGNLKLENVLLDENMVAKVTCYGIHALLQKDAASSSESPLERDIYMLGLILLQIFAGKRYDDDVKLRDFAYHMCKVGKLGKFVDPRFLIGDEEVEGMERVVRLALWCMQSKPSLRPAIGEVVMVIEGALSLDMPPENEPSSVGVH</sequence>
<dbReference type="Pfam" id="PF00954">
    <property type="entry name" value="S_locus_glycop"/>
    <property type="match status" value="1"/>
</dbReference>
<dbReference type="PROSITE" id="PS50927">
    <property type="entry name" value="BULB_LECTIN"/>
    <property type="match status" value="2"/>
</dbReference>
<dbReference type="InterPro" id="IPR000858">
    <property type="entry name" value="S_locus_glycoprot_dom"/>
</dbReference>
<dbReference type="Gene3D" id="2.90.10.10">
    <property type="entry name" value="Bulb-type lectin domain"/>
    <property type="match status" value="2"/>
</dbReference>
<dbReference type="Proteomes" id="UP001418222">
    <property type="component" value="Unassembled WGS sequence"/>
</dbReference>
<comment type="similarity">
    <text evidence="13">Belongs to the protein kinase superfamily. Ser/Thr protein kinase family.</text>
</comment>
<dbReference type="InterPro" id="IPR001245">
    <property type="entry name" value="Ser-Thr/Tyr_kinase_cat_dom"/>
</dbReference>
<dbReference type="PROSITE" id="PS50948">
    <property type="entry name" value="PAN"/>
    <property type="match status" value="1"/>
</dbReference>
<keyword evidence="12" id="KW-0325">Glycoprotein</keyword>
<dbReference type="SMART" id="SM00108">
    <property type="entry name" value="B_lectin"/>
    <property type="match status" value="2"/>
</dbReference>
<dbReference type="AlphaFoldDB" id="A0AAP0BSI8"/>
<evidence type="ECO:0000256" key="2">
    <source>
        <dbReference type="ARBA" id="ARBA00022527"/>
    </source>
</evidence>
<evidence type="ECO:0000259" key="16">
    <source>
        <dbReference type="PROSITE" id="PS50927"/>
    </source>
</evidence>
<protein>
    <recommendedName>
        <fullName evidence="13">Receptor-like serine/threonine-protein kinase</fullName>
        <ecNumber evidence="13">2.7.11.1</ecNumber>
    </recommendedName>
</protein>
<keyword evidence="2 13" id="KW-0723">Serine/threonine-protein kinase</keyword>
<evidence type="ECO:0000256" key="7">
    <source>
        <dbReference type="ARBA" id="ARBA00022777"/>
    </source>
</evidence>
<evidence type="ECO:0000256" key="10">
    <source>
        <dbReference type="ARBA" id="ARBA00023136"/>
    </source>
</evidence>
<dbReference type="EMBL" id="JBBWWQ010000004">
    <property type="protein sequence ID" value="KAK8949283.1"/>
    <property type="molecule type" value="Genomic_DNA"/>
</dbReference>
<dbReference type="GO" id="GO:0004674">
    <property type="term" value="F:protein serine/threonine kinase activity"/>
    <property type="evidence" value="ECO:0007669"/>
    <property type="project" value="UniProtKB-KW"/>
</dbReference>
<proteinExistence type="inferred from homology"/>
<feature type="transmembrane region" description="Helical" evidence="14">
    <location>
        <begin position="35"/>
        <end position="58"/>
    </location>
</feature>
<comment type="catalytic activity">
    <reaction evidence="13">
        <text>L-threonyl-[protein] + ATP = O-phospho-L-threonyl-[protein] + ADP + H(+)</text>
        <dbReference type="Rhea" id="RHEA:46608"/>
        <dbReference type="Rhea" id="RHEA-COMP:11060"/>
        <dbReference type="Rhea" id="RHEA-COMP:11605"/>
        <dbReference type="ChEBI" id="CHEBI:15378"/>
        <dbReference type="ChEBI" id="CHEBI:30013"/>
        <dbReference type="ChEBI" id="CHEBI:30616"/>
        <dbReference type="ChEBI" id="CHEBI:61977"/>
        <dbReference type="ChEBI" id="CHEBI:456216"/>
        <dbReference type="EC" id="2.7.11.1"/>
    </reaction>
</comment>
<evidence type="ECO:0000256" key="11">
    <source>
        <dbReference type="ARBA" id="ARBA00023157"/>
    </source>
</evidence>
<keyword evidence="4 14" id="KW-0812">Transmembrane</keyword>
<accession>A0AAP0BSI8</accession>
<dbReference type="InterPro" id="IPR011009">
    <property type="entry name" value="Kinase-like_dom_sf"/>
</dbReference>
<dbReference type="Pfam" id="PF01453">
    <property type="entry name" value="B_lectin"/>
    <property type="match status" value="1"/>
</dbReference>
<evidence type="ECO:0000256" key="14">
    <source>
        <dbReference type="SAM" id="Phobius"/>
    </source>
</evidence>
<evidence type="ECO:0000313" key="19">
    <source>
        <dbReference type="Proteomes" id="UP001418222"/>
    </source>
</evidence>
<dbReference type="SUPFAM" id="SSF51110">
    <property type="entry name" value="alpha-D-mannose-specific plant lectins"/>
    <property type="match status" value="2"/>
</dbReference>
<dbReference type="SUPFAM" id="SSF56112">
    <property type="entry name" value="Protein kinase-like (PK-like)"/>
    <property type="match status" value="1"/>
</dbReference>
<dbReference type="GO" id="GO:0016020">
    <property type="term" value="C:membrane"/>
    <property type="evidence" value="ECO:0007669"/>
    <property type="project" value="UniProtKB-SubCell"/>
</dbReference>
<dbReference type="PANTHER" id="PTHR47974">
    <property type="entry name" value="OS07G0415500 PROTEIN"/>
    <property type="match status" value="1"/>
</dbReference>
<dbReference type="InterPro" id="IPR000719">
    <property type="entry name" value="Prot_kinase_dom"/>
</dbReference>
<dbReference type="PANTHER" id="PTHR47974:SF10">
    <property type="entry name" value="RECEPTOR-LIKE SERINE_THREONINE-PROTEIN KINASE"/>
    <property type="match status" value="1"/>
</dbReference>
<evidence type="ECO:0000256" key="9">
    <source>
        <dbReference type="ARBA" id="ARBA00022989"/>
    </source>
</evidence>
<keyword evidence="7 13" id="KW-0418">Kinase</keyword>
<dbReference type="EC" id="2.7.11.1" evidence="13"/>
<evidence type="ECO:0000256" key="3">
    <source>
        <dbReference type="ARBA" id="ARBA00022679"/>
    </source>
</evidence>
<keyword evidence="6 13" id="KW-0547">Nucleotide-binding</keyword>
<comment type="subcellular location">
    <subcellularLocation>
        <location evidence="1">Membrane</location>
        <topology evidence="1">Single-pass membrane protein</topology>
    </subcellularLocation>
</comment>
<dbReference type="Pfam" id="PF07714">
    <property type="entry name" value="PK_Tyr_Ser-Thr"/>
    <property type="match status" value="1"/>
</dbReference>
<dbReference type="Gene3D" id="1.10.510.10">
    <property type="entry name" value="Transferase(Phosphotransferase) domain 1"/>
    <property type="match status" value="2"/>
</dbReference>
<keyword evidence="11" id="KW-1015">Disulfide bond</keyword>
<dbReference type="GO" id="GO:0051707">
    <property type="term" value="P:response to other organism"/>
    <property type="evidence" value="ECO:0007669"/>
    <property type="project" value="UniProtKB-ARBA"/>
</dbReference>
<keyword evidence="9 14" id="KW-1133">Transmembrane helix</keyword>
<evidence type="ECO:0000256" key="13">
    <source>
        <dbReference type="PIRNR" id="PIRNR000641"/>
    </source>
</evidence>
<dbReference type="PROSITE" id="PS50011">
    <property type="entry name" value="PROTEIN_KINASE_DOM"/>
    <property type="match status" value="1"/>
</dbReference>
<dbReference type="Gene3D" id="3.30.200.20">
    <property type="entry name" value="Phosphorylase Kinase, domain 1"/>
    <property type="match status" value="1"/>
</dbReference>
<keyword evidence="8 13" id="KW-0067">ATP-binding</keyword>
<name>A0AAP0BSI8_9ASPA</name>
<keyword evidence="10 14" id="KW-0472">Membrane</keyword>
<feature type="domain" description="Apple" evidence="17">
    <location>
        <begin position="366"/>
        <end position="446"/>
    </location>
</feature>
<organism evidence="18 19">
    <name type="scientific">Platanthera zijinensis</name>
    <dbReference type="NCBI Taxonomy" id="2320716"/>
    <lineage>
        <taxon>Eukaryota</taxon>
        <taxon>Viridiplantae</taxon>
        <taxon>Streptophyta</taxon>
        <taxon>Embryophyta</taxon>
        <taxon>Tracheophyta</taxon>
        <taxon>Spermatophyta</taxon>
        <taxon>Magnoliopsida</taxon>
        <taxon>Liliopsida</taxon>
        <taxon>Asparagales</taxon>
        <taxon>Orchidaceae</taxon>
        <taxon>Orchidoideae</taxon>
        <taxon>Orchideae</taxon>
        <taxon>Orchidinae</taxon>
        <taxon>Platanthera</taxon>
    </lineage>
</organism>
<feature type="domain" description="Bulb-type lectin" evidence="16">
    <location>
        <begin position="195"/>
        <end position="316"/>
    </location>
</feature>
<evidence type="ECO:0000256" key="4">
    <source>
        <dbReference type="ARBA" id="ARBA00022692"/>
    </source>
</evidence>
<comment type="catalytic activity">
    <reaction evidence="13">
        <text>L-seryl-[protein] + ATP = O-phospho-L-seryl-[protein] + ADP + H(+)</text>
        <dbReference type="Rhea" id="RHEA:17989"/>
        <dbReference type="Rhea" id="RHEA-COMP:9863"/>
        <dbReference type="Rhea" id="RHEA-COMP:11604"/>
        <dbReference type="ChEBI" id="CHEBI:15378"/>
        <dbReference type="ChEBI" id="CHEBI:29999"/>
        <dbReference type="ChEBI" id="CHEBI:30616"/>
        <dbReference type="ChEBI" id="CHEBI:83421"/>
        <dbReference type="ChEBI" id="CHEBI:456216"/>
        <dbReference type="EC" id="2.7.11.1"/>
    </reaction>
</comment>
<evidence type="ECO:0000256" key="1">
    <source>
        <dbReference type="ARBA" id="ARBA00004167"/>
    </source>
</evidence>
<evidence type="ECO:0000256" key="8">
    <source>
        <dbReference type="ARBA" id="ARBA00022840"/>
    </source>
</evidence>
<keyword evidence="5" id="KW-0732">Signal</keyword>
<dbReference type="GO" id="GO:0048544">
    <property type="term" value="P:recognition of pollen"/>
    <property type="evidence" value="ECO:0007669"/>
    <property type="project" value="InterPro"/>
</dbReference>
<keyword evidence="3 13" id="KW-0808">Transferase</keyword>
<evidence type="ECO:0000256" key="6">
    <source>
        <dbReference type="ARBA" id="ARBA00022741"/>
    </source>
</evidence>
<evidence type="ECO:0000256" key="5">
    <source>
        <dbReference type="ARBA" id="ARBA00022729"/>
    </source>
</evidence>
<dbReference type="PIRSF" id="PIRSF000641">
    <property type="entry name" value="SRK"/>
    <property type="match status" value="1"/>
</dbReference>
<keyword evidence="19" id="KW-1185">Reference proteome</keyword>
<feature type="domain" description="Protein kinase" evidence="15">
    <location>
        <begin position="545"/>
        <end position="796"/>
    </location>
</feature>
<evidence type="ECO:0000259" key="17">
    <source>
        <dbReference type="PROSITE" id="PS50948"/>
    </source>
</evidence>
<dbReference type="GO" id="GO:0005524">
    <property type="term" value="F:ATP binding"/>
    <property type="evidence" value="ECO:0007669"/>
    <property type="project" value="UniProtKB-KW"/>
</dbReference>
<dbReference type="InterPro" id="IPR001480">
    <property type="entry name" value="Bulb-type_lectin_dom"/>
</dbReference>